<reference evidence="1" key="1">
    <citation type="submission" date="2020-05" db="EMBL/GenBank/DDBJ databases">
        <authorList>
            <person name="Rincon C."/>
            <person name="Sanders R I."/>
            <person name="Robbins C."/>
            <person name="Chaturvedi A."/>
        </authorList>
    </citation>
    <scope>NUCLEOTIDE SEQUENCE</scope>
    <source>
        <strain evidence="1">CHB12</strain>
    </source>
</reference>
<organism evidence="1 2">
    <name type="scientific">Rhizophagus irregularis</name>
    <dbReference type="NCBI Taxonomy" id="588596"/>
    <lineage>
        <taxon>Eukaryota</taxon>
        <taxon>Fungi</taxon>
        <taxon>Fungi incertae sedis</taxon>
        <taxon>Mucoromycota</taxon>
        <taxon>Glomeromycotina</taxon>
        <taxon>Glomeromycetes</taxon>
        <taxon>Glomerales</taxon>
        <taxon>Glomeraceae</taxon>
        <taxon>Rhizophagus</taxon>
    </lineage>
</organism>
<name>A0A915ZV75_9GLOM</name>
<dbReference type="AlphaFoldDB" id="A0A915ZV75"/>
<dbReference type="EMBL" id="CAGKOT010000061">
    <property type="protein sequence ID" value="CAB5388453.1"/>
    <property type="molecule type" value="Genomic_DNA"/>
</dbReference>
<protein>
    <submittedName>
        <fullName evidence="1">Uncharacterized protein</fullName>
    </submittedName>
</protein>
<evidence type="ECO:0000313" key="1">
    <source>
        <dbReference type="EMBL" id="CAB5388453.1"/>
    </source>
</evidence>
<accession>A0A915ZV75</accession>
<sequence>MEPVLNPTSKVDFQSTVELLGSTRKWFQRSAPVSTPSRFIGTFSIQPSIICYYGTLHLKFSIQKKKSTHEHSRYVITKVSIEYITQNIHLTVLL</sequence>
<gene>
    <name evidence="1" type="ORF">CHRIB12_LOCUS20608</name>
</gene>
<proteinExistence type="predicted"/>
<comment type="caution">
    <text evidence="1">The sequence shown here is derived from an EMBL/GenBank/DDBJ whole genome shotgun (WGS) entry which is preliminary data.</text>
</comment>
<evidence type="ECO:0000313" key="2">
    <source>
        <dbReference type="Proteomes" id="UP000684084"/>
    </source>
</evidence>
<dbReference type="Proteomes" id="UP000684084">
    <property type="component" value="Unassembled WGS sequence"/>
</dbReference>